<dbReference type="GO" id="GO:0004674">
    <property type="term" value="F:protein serine/threonine kinase activity"/>
    <property type="evidence" value="ECO:0007669"/>
    <property type="project" value="TreeGrafter"/>
</dbReference>
<dbReference type="GO" id="GO:0005524">
    <property type="term" value="F:ATP binding"/>
    <property type="evidence" value="ECO:0007669"/>
    <property type="project" value="InterPro"/>
</dbReference>
<evidence type="ECO:0000313" key="2">
    <source>
        <dbReference type="EMBL" id="KAK9107525.1"/>
    </source>
</evidence>
<dbReference type="Pfam" id="PF00069">
    <property type="entry name" value="Pkinase"/>
    <property type="match status" value="1"/>
</dbReference>
<dbReference type="PANTHER" id="PTHR24361">
    <property type="entry name" value="MITOGEN-ACTIVATED KINASE KINASE KINASE"/>
    <property type="match status" value="1"/>
</dbReference>
<dbReference type="InterPro" id="IPR053235">
    <property type="entry name" value="Ser_Thr_kinase"/>
</dbReference>
<name>A0AAP0FC77_9MAGN</name>
<organism evidence="2 3">
    <name type="scientific">Stephania yunnanensis</name>
    <dbReference type="NCBI Taxonomy" id="152371"/>
    <lineage>
        <taxon>Eukaryota</taxon>
        <taxon>Viridiplantae</taxon>
        <taxon>Streptophyta</taxon>
        <taxon>Embryophyta</taxon>
        <taxon>Tracheophyta</taxon>
        <taxon>Spermatophyta</taxon>
        <taxon>Magnoliopsida</taxon>
        <taxon>Ranunculales</taxon>
        <taxon>Menispermaceae</taxon>
        <taxon>Menispermoideae</taxon>
        <taxon>Cissampelideae</taxon>
        <taxon>Stephania</taxon>
    </lineage>
</organism>
<protein>
    <recommendedName>
        <fullName evidence="1">Protein kinase domain-containing protein</fullName>
    </recommendedName>
</protein>
<dbReference type="GO" id="GO:0005737">
    <property type="term" value="C:cytoplasm"/>
    <property type="evidence" value="ECO:0007669"/>
    <property type="project" value="TreeGrafter"/>
</dbReference>
<gene>
    <name evidence="2" type="ORF">Syun_023536</name>
</gene>
<dbReference type="InterPro" id="IPR000719">
    <property type="entry name" value="Prot_kinase_dom"/>
</dbReference>
<dbReference type="InterPro" id="IPR011009">
    <property type="entry name" value="Kinase-like_dom_sf"/>
</dbReference>
<evidence type="ECO:0000259" key="1">
    <source>
        <dbReference type="PROSITE" id="PS50011"/>
    </source>
</evidence>
<dbReference type="SUPFAM" id="SSF56112">
    <property type="entry name" value="Protein kinase-like (PK-like)"/>
    <property type="match status" value="1"/>
</dbReference>
<reference evidence="2 3" key="1">
    <citation type="submission" date="2024-01" db="EMBL/GenBank/DDBJ databases">
        <title>Genome assemblies of Stephania.</title>
        <authorList>
            <person name="Yang L."/>
        </authorList>
    </citation>
    <scope>NUCLEOTIDE SEQUENCE [LARGE SCALE GENOMIC DNA]</scope>
    <source>
        <strain evidence="2">YNDBR</strain>
        <tissue evidence="2">Leaf</tissue>
    </source>
</reference>
<accession>A0AAP0FC77</accession>
<dbReference type="EMBL" id="JBBNAF010000010">
    <property type="protein sequence ID" value="KAK9107525.1"/>
    <property type="molecule type" value="Genomic_DNA"/>
</dbReference>
<keyword evidence="3" id="KW-1185">Reference proteome</keyword>
<comment type="caution">
    <text evidence="2">The sequence shown here is derived from an EMBL/GenBank/DDBJ whole genome shotgun (WGS) entry which is preliminary data.</text>
</comment>
<dbReference type="Proteomes" id="UP001420932">
    <property type="component" value="Unassembled WGS sequence"/>
</dbReference>
<feature type="domain" description="Protein kinase" evidence="1">
    <location>
        <begin position="1"/>
        <end position="108"/>
    </location>
</feature>
<dbReference type="PANTHER" id="PTHR24361:SF762">
    <property type="entry name" value="MITOGEN-ACTIVATED PROTEIN KINASE KINASE 5"/>
    <property type="match status" value="1"/>
</dbReference>
<sequence length="161" mass="17999">MDPCQSVVDTTTYMSPERIDTDLAQGAYDGCVANIWSFGVSILELYLGRFPFGASGDWATLMCAICMSRPPEAPPSASPHFRHFVASCLHKDRATCWTAMQLLRHPFITCSFFRPPPPPPPPPTSPSRTSKFEIHVCVSRVPNWQMRQLLSGVPLRLVFNM</sequence>
<dbReference type="AlphaFoldDB" id="A0AAP0FC77"/>
<dbReference type="PROSITE" id="PS50011">
    <property type="entry name" value="PROTEIN_KINASE_DOM"/>
    <property type="match status" value="1"/>
</dbReference>
<evidence type="ECO:0000313" key="3">
    <source>
        <dbReference type="Proteomes" id="UP001420932"/>
    </source>
</evidence>
<proteinExistence type="predicted"/>
<dbReference type="Gene3D" id="1.10.510.10">
    <property type="entry name" value="Transferase(Phosphotransferase) domain 1"/>
    <property type="match status" value="1"/>
</dbReference>